<evidence type="ECO:0000256" key="1">
    <source>
        <dbReference type="SAM" id="SignalP"/>
    </source>
</evidence>
<sequence length="74" mass="8008">MLMCLLLFLIYLLNKKKVLLLNPVKKLKNLMKNFRVTDPGGAEVYDGGKSEGGVGGEGVEEEVVEEGVAVATLE</sequence>
<dbReference type="EMBL" id="JACBKZ010000002">
    <property type="protein sequence ID" value="KAF5956903.1"/>
    <property type="molecule type" value="Genomic_DNA"/>
</dbReference>
<gene>
    <name evidence="2" type="ORF">HYC85_004128</name>
</gene>
<comment type="caution">
    <text evidence="2">The sequence shown here is derived from an EMBL/GenBank/DDBJ whole genome shotgun (WGS) entry which is preliminary data.</text>
</comment>
<accession>A0A7J7HVM1</accession>
<name>A0A7J7HVM1_CAMSI</name>
<keyword evidence="3" id="KW-1185">Reference proteome</keyword>
<keyword evidence="1" id="KW-0732">Signal</keyword>
<evidence type="ECO:0000313" key="2">
    <source>
        <dbReference type="EMBL" id="KAF5956903.1"/>
    </source>
</evidence>
<reference evidence="3" key="1">
    <citation type="journal article" date="2020" name="Nat. Commun.">
        <title>Genome assembly of wild tea tree DASZ reveals pedigree and selection history of tea varieties.</title>
        <authorList>
            <person name="Zhang W."/>
            <person name="Zhang Y."/>
            <person name="Qiu H."/>
            <person name="Guo Y."/>
            <person name="Wan H."/>
            <person name="Zhang X."/>
            <person name="Scossa F."/>
            <person name="Alseekh S."/>
            <person name="Zhang Q."/>
            <person name="Wang P."/>
            <person name="Xu L."/>
            <person name="Schmidt M.H."/>
            <person name="Jia X."/>
            <person name="Li D."/>
            <person name="Zhu A."/>
            <person name="Guo F."/>
            <person name="Chen W."/>
            <person name="Ni D."/>
            <person name="Usadel B."/>
            <person name="Fernie A.R."/>
            <person name="Wen W."/>
        </authorList>
    </citation>
    <scope>NUCLEOTIDE SEQUENCE [LARGE SCALE GENOMIC DNA]</scope>
    <source>
        <strain evidence="3">cv. G240</strain>
    </source>
</reference>
<protein>
    <submittedName>
        <fullName evidence="2">Uncharacterized protein</fullName>
    </submittedName>
</protein>
<proteinExistence type="predicted"/>
<dbReference type="Proteomes" id="UP000593564">
    <property type="component" value="Unassembled WGS sequence"/>
</dbReference>
<reference evidence="2 3" key="2">
    <citation type="submission" date="2020-07" db="EMBL/GenBank/DDBJ databases">
        <title>Genome assembly of wild tea tree DASZ reveals pedigree and selection history of tea varieties.</title>
        <authorList>
            <person name="Zhang W."/>
        </authorList>
    </citation>
    <scope>NUCLEOTIDE SEQUENCE [LARGE SCALE GENOMIC DNA]</scope>
    <source>
        <strain evidence="3">cv. G240</strain>
        <tissue evidence="2">Leaf</tissue>
    </source>
</reference>
<feature type="chain" id="PRO_5029873741" evidence="1">
    <location>
        <begin position="21"/>
        <end position="74"/>
    </location>
</feature>
<evidence type="ECO:0000313" key="3">
    <source>
        <dbReference type="Proteomes" id="UP000593564"/>
    </source>
</evidence>
<dbReference type="AlphaFoldDB" id="A0A7J7HVM1"/>
<organism evidence="2 3">
    <name type="scientific">Camellia sinensis</name>
    <name type="common">Tea plant</name>
    <name type="synonym">Thea sinensis</name>
    <dbReference type="NCBI Taxonomy" id="4442"/>
    <lineage>
        <taxon>Eukaryota</taxon>
        <taxon>Viridiplantae</taxon>
        <taxon>Streptophyta</taxon>
        <taxon>Embryophyta</taxon>
        <taxon>Tracheophyta</taxon>
        <taxon>Spermatophyta</taxon>
        <taxon>Magnoliopsida</taxon>
        <taxon>eudicotyledons</taxon>
        <taxon>Gunneridae</taxon>
        <taxon>Pentapetalae</taxon>
        <taxon>asterids</taxon>
        <taxon>Ericales</taxon>
        <taxon>Theaceae</taxon>
        <taxon>Camellia</taxon>
    </lineage>
</organism>
<feature type="signal peptide" evidence="1">
    <location>
        <begin position="1"/>
        <end position="20"/>
    </location>
</feature>